<gene>
    <name evidence="1" type="ORF">SARAHDANIELLE_70</name>
</gene>
<protein>
    <submittedName>
        <fullName evidence="1">Uncharacterized protein</fullName>
    </submittedName>
</protein>
<organism evidence="1 2">
    <name type="scientific">Hafnia phage vB_HpaM_SarahDanielle</name>
    <dbReference type="NCBI Taxonomy" id="2836113"/>
    <lineage>
        <taxon>Viruses</taxon>
        <taxon>Duplodnaviria</taxon>
        <taxon>Heunggongvirae</taxon>
        <taxon>Uroviricota</taxon>
        <taxon>Caudoviricetes</taxon>
        <taxon>Andersonviridae</taxon>
        <taxon>Andersonviridae incertae sedis</taxon>
        <taxon>Daniellevirus</taxon>
        <taxon>Daniellevirus danielle</taxon>
    </lineage>
</organism>
<sequence length="69" mass="8172">MSHITFASVSNKRNHAIYVRLQAYGYQVVSTSDRKGHYVHVFVKDNEKERVYQIIEDTIAELREQEEIM</sequence>
<evidence type="ECO:0000313" key="2">
    <source>
        <dbReference type="Proteomes" id="UP000827626"/>
    </source>
</evidence>
<accession>A0AAE8BD06</accession>
<evidence type="ECO:0000313" key="1">
    <source>
        <dbReference type="EMBL" id="QYA57498.1"/>
    </source>
</evidence>
<name>A0AAE8BD06_9CAUD</name>
<dbReference type="EMBL" id="MW749010">
    <property type="protein sequence ID" value="QYA57498.1"/>
    <property type="molecule type" value="Genomic_DNA"/>
</dbReference>
<proteinExistence type="predicted"/>
<dbReference type="Proteomes" id="UP000827626">
    <property type="component" value="Segment"/>
</dbReference>
<reference evidence="1" key="1">
    <citation type="submission" date="2021-03" db="EMBL/GenBank/DDBJ databases">
        <authorList>
            <person name="Thompson D.W."/>
            <person name="Brown H.M.F."/>
            <person name="Thompson S.D."/>
            <person name="Grose J.H."/>
        </authorList>
    </citation>
    <scope>NUCLEOTIDE SEQUENCE</scope>
</reference>
<keyword evidence="2" id="KW-1185">Reference proteome</keyword>